<dbReference type="InterPro" id="IPR000212">
    <property type="entry name" value="DNA_helicase_UvrD/REP"/>
</dbReference>
<protein>
    <recommendedName>
        <fullName evidence="15">RecBCD enzyme subunit RecB</fullName>
        <ecNumber evidence="15">3.1.11.5</ecNumber>
        <ecNumber evidence="15">5.6.2.4</ecNumber>
    </recommendedName>
    <alternativeName>
        <fullName evidence="15">DNA 3'-5' helicase subunit RecB</fullName>
    </alternativeName>
    <alternativeName>
        <fullName evidence="15">Exonuclease V subunit RecB</fullName>
        <shortName evidence="15">ExoV subunit RecB</shortName>
    </alternativeName>
    <alternativeName>
        <fullName evidence="15">Helicase/nuclease RecBCD subunit RecB</fullName>
    </alternativeName>
</protein>
<keyword evidence="3 15" id="KW-0547">Nucleotide-binding</keyword>
<dbReference type="InterPro" id="IPR011335">
    <property type="entry name" value="Restrct_endonuc-II-like"/>
</dbReference>
<comment type="cofactor">
    <cofactor evidence="15">
        <name>Mg(2+)</name>
        <dbReference type="ChEBI" id="CHEBI:18420"/>
    </cofactor>
    <text evidence="15">Binds 1 Mg(2+) ion per subunit.</text>
</comment>
<dbReference type="PANTHER" id="PTHR11070">
    <property type="entry name" value="UVRD / RECB / PCRA DNA HELICASE FAMILY MEMBER"/>
    <property type="match status" value="1"/>
</dbReference>
<comment type="caution">
    <text evidence="20">The sequence shown here is derived from an EMBL/GenBank/DDBJ whole genome shotgun (WGS) entry which is preliminary data.</text>
</comment>
<comment type="function">
    <text evidence="15">A helicase/nuclease that prepares dsDNA breaks (DSB) for recombinational DNA repair. Binds to DSBs and unwinds DNA via a highly rapid and processive ATP-dependent bidirectional helicase activity. Unwinds dsDNA until it encounters a Chi (crossover hotspot instigator) sequence from the 3' direction. Cuts ssDNA a few nucleotides 3' to the Chi site. The properties and activities of the enzyme are changed at Chi. The Chi-altered holoenzyme produces a long 3'-ssDNA overhang and facilitates RecA-binding to the ssDNA for homologous DNA recombination and repair. Holoenzyme degrades any linearized DNA that is unable to undergo homologous recombination. In the holoenzyme this subunit contributes ATPase, 3'-5' helicase, exonuclease activity and loads RecA onto ssDNA.</text>
</comment>
<dbReference type="Gene3D" id="3.40.50.300">
    <property type="entry name" value="P-loop containing nucleotide triphosphate hydrolases"/>
    <property type="match status" value="2"/>
</dbReference>
<keyword evidence="12 15" id="KW-0413">Isomerase</keyword>
<comment type="catalytic activity">
    <reaction evidence="15">
        <text>Exonucleolytic cleavage (in the presence of ATP) in either 5'- to 3'- or 3'- to 5'-direction to yield 5'-phosphooligonucleotides.</text>
        <dbReference type="EC" id="3.1.11.5"/>
    </reaction>
</comment>
<keyword evidence="4 15" id="KW-0227">DNA damage</keyword>
<dbReference type="Gene3D" id="1.10.486.10">
    <property type="entry name" value="PCRA, domain 4"/>
    <property type="match status" value="1"/>
</dbReference>
<reference evidence="20" key="1">
    <citation type="submission" date="2021-03" db="EMBL/GenBank/DDBJ databases">
        <title>Plesiomonas shigelloides zfcc0051, isolated from zebrafish feces.</title>
        <authorList>
            <person name="Vanderhoek Z."/>
            <person name="Gaulke C."/>
        </authorList>
    </citation>
    <scope>NUCLEOTIDE SEQUENCE</scope>
    <source>
        <strain evidence="20">Zfcc0051</strain>
    </source>
</reference>
<evidence type="ECO:0000256" key="13">
    <source>
        <dbReference type="ARBA" id="ARBA00034617"/>
    </source>
</evidence>
<evidence type="ECO:0000256" key="2">
    <source>
        <dbReference type="ARBA" id="ARBA00022723"/>
    </source>
</evidence>
<dbReference type="Gene3D" id="1.10.3170.10">
    <property type="entry name" value="Recbcd, chain B, domain 2"/>
    <property type="match status" value="1"/>
</dbReference>
<evidence type="ECO:0000256" key="12">
    <source>
        <dbReference type="ARBA" id="ARBA00023235"/>
    </source>
</evidence>
<dbReference type="EC" id="5.6.2.4" evidence="15"/>
<keyword evidence="10 15" id="KW-0238">DNA-binding</keyword>
<feature type="region of interest" description="Nuclease activity, interacts with RecD and RecA" evidence="15">
    <location>
        <begin position="912"/>
        <end position="1285"/>
    </location>
</feature>
<dbReference type="HAMAP" id="MF_01485">
    <property type="entry name" value="RecB"/>
    <property type="match status" value="1"/>
</dbReference>
<evidence type="ECO:0000256" key="14">
    <source>
        <dbReference type="ARBA" id="ARBA00048988"/>
    </source>
</evidence>
<evidence type="ECO:0000256" key="10">
    <source>
        <dbReference type="ARBA" id="ARBA00023125"/>
    </source>
</evidence>
<feature type="binding site" evidence="15">
    <location>
        <position position="1175"/>
    </location>
    <ligand>
        <name>Mg(2+)</name>
        <dbReference type="ChEBI" id="CHEBI:18420"/>
    </ligand>
</feature>
<organism evidence="20 21">
    <name type="scientific">Plesiomonas shigelloides</name>
    <name type="common">Aeromonas shigelloides</name>
    <dbReference type="NCBI Taxonomy" id="703"/>
    <lineage>
        <taxon>Bacteria</taxon>
        <taxon>Pseudomonadati</taxon>
        <taxon>Pseudomonadota</taxon>
        <taxon>Gammaproteobacteria</taxon>
        <taxon>Enterobacterales</taxon>
        <taxon>Enterobacteriaceae</taxon>
        <taxon>Plesiomonas</taxon>
    </lineage>
</organism>
<evidence type="ECO:0000256" key="8">
    <source>
        <dbReference type="ARBA" id="ARBA00022840"/>
    </source>
</evidence>
<evidence type="ECO:0000256" key="16">
    <source>
        <dbReference type="PROSITE-ProRule" id="PRU00560"/>
    </source>
</evidence>
<dbReference type="PANTHER" id="PTHR11070:SF23">
    <property type="entry name" value="RECBCD ENZYME SUBUNIT RECB"/>
    <property type="match status" value="1"/>
</dbReference>
<name>A0A8I1W8Y7_PLESH</name>
<feature type="region of interest" description="Disordered" evidence="17">
    <location>
        <begin position="985"/>
        <end position="1032"/>
    </location>
</feature>
<evidence type="ECO:0000256" key="17">
    <source>
        <dbReference type="SAM" id="MobiDB-lite"/>
    </source>
</evidence>
<feature type="binding site" evidence="15">
    <location>
        <position position="1049"/>
    </location>
    <ligand>
        <name>Mg(2+)</name>
        <dbReference type="ChEBI" id="CHEBI:18420"/>
    </ligand>
</feature>
<dbReference type="GO" id="GO:0008854">
    <property type="term" value="F:exodeoxyribonuclease V activity"/>
    <property type="evidence" value="ECO:0007669"/>
    <property type="project" value="UniProtKB-EC"/>
</dbReference>
<dbReference type="GO" id="GO:0005524">
    <property type="term" value="F:ATP binding"/>
    <property type="evidence" value="ECO:0007669"/>
    <property type="project" value="UniProtKB-UniRule"/>
</dbReference>
<keyword evidence="6 15" id="KW-0347">Helicase</keyword>
<feature type="region of interest" description="DNA-binding and helicase activity, interacts with RecC" evidence="15">
    <location>
        <begin position="1"/>
        <end position="877"/>
    </location>
</feature>
<dbReference type="GO" id="GO:0005829">
    <property type="term" value="C:cytosol"/>
    <property type="evidence" value="ECO:0007669"/>
    <property type="project" value="TreeGrafter"/>
</dbReference>
<keyword evidence="11 15" id="KW-0234">DNA repair</keyword>
<dbReference type="PROSITE" id="PS51198">
    <property type="entry name" value="UVRD_HELICASE_ATP_BIND"/>
    <property type="match status" value="1"/>
</dbReference>
<dbReference type="RefSeq" id="WP_207542569.1">
    <property type="nucleotide sequence ID" value="NZ_JAFNAA010000019.1"/>
</dbReference>
<evidence type="ECO:0000256" key="5">
    <source>
        <dbReference type="ARBA" id="ARBA00022801"/>
    </source>
</evidence>
<dbReference type="InterPro" id="IPR011604">
    <property type="entry name" value="PDDEXK-like_dom_sf"/>
</dbReference>
<gene>
    <name evidence="15 20" type="primary">recB</name>
    <name evidence="20" type="ORF">J2R62_14870</name>
</gene>
<evidence type="ECO:0000256" key="15">
    <source>
        <dbReference type="HAMAP-Rule" id="MF_01485"/>
    </source>
</evidence>
<comment type="catalytic activity">
    <reaction evidence="14 15">
        <text>ATP + H2O = ADP + phosphate + H(+)</text>
        <dbReference type="Rhea" id="RHEA:13065"/>
        <dbReference type="ChEBI" id="CHEBI:15377"/>
        <dbReference type="ChEBI" id="CHEBI:15378"/>
        <dbReference type="ChEBI" id="CHEBI:30616"/>
        <dbReference type="ChEBI" id="CHEBI:43474"/>
        <dbReference type="ChEBI" id="CHEBI:456216"/>
        <dbReference type="EC" id="5.6.2.4"/>
    </reaction>
</comment>
<comment type="domain">
    <text evidence="15">The C-terminal domain has nuclease activity and interacts with RecD. It interacts with RecA, facilitating its loading onto ssDNA.</text>
</comment>
<dbReference type="GO" id="GO:0000724">
    <property type="term" value="P:double-strand break repair via homologous recombination"/>
    <property type="evidence" value="ECO:0007669"/>
    <property type="project" value="UniProtKB-UniRule"/>
</dbReference>
<comment type="subunit">
    <text evidence="15">Heterotrimer of RecB, RecC and RecD. All subunits contribute to DNA-binding. Interacts with RecA.</text>
</comment>
<keyword evidence="9 15" id="KW-0460">Magnesium</keyword>
<dbReference type="GO" id="GO:0009338">
    <property type="term" value="C:exodeoxyribonuclease V complex"/>
    <property type="evidence" value="ECO:0007669"/>
    <property type="project" value="TreeGrafter"/>
</dbReference>
<keyword evidence="1 15" id="KW-0540">Nuclease</keyword>
<feature type="binding site" evidence="16">
    <location>
        <begin position="21"/>
        <end position="28"/>
    </location>
    <ligand>
        <name>ATP</name>
        <dbReference type="ChEBI" id="CHEBI:30616"/>
    </ligand>
</feature>
<dbReference type="Pfam" id="PF00580">
    <property type="entry name" value="UvrD-helicase"/>
    <property type="match status" value="1"/>
</dbReference>
<keyword evidence="2 15" id="KW-0479">Metal-binding</keyword>
<dbReference type="CDD" id="cd22352">
    <property type="entry name" value="RecB_C-like"/>
    <property type="match status" value="1"/>
</dbReference>
<evidence type="ECO:0000313" key="21">
    <source>
        <dbReference type="Proteomes" id="UP000664658"/>
    </source>
</evidence>
<dbReference type="EMBL" id="JAFNAA010000019">
    <property type="protein sequence ID" value="MBO1109471.1"/>
    <property type="molecule type" value="Genomic_DNA"/>
</dbReference>
<comment type="miscellaneous">
    <text evidence="15">In the RecBCD complex, RecB has a slow 3'-5' helicase, an exonuclease activity and loads RecA onto ssDNA, RecD has a fast 5'-3' helicase activity, while RecC stimulates the ATPase and processivity of the RecB helicase and contributes to recognition of the Chi site.</text>
</comment>
<evidence type="ECO:0000256" key="7">
    <source>
        <dbReference type="ARBA" id="ARBA00022839"/>
    </source>
</evidence>
<feature type="domain" description="UvrD-like helicase C-terminal" evidence="19">
    <location>
        <begin position="490"/>
        <end position="758"/>
    </location>
</feature>
<dbReference type="NCBIfam" id="TIGR00609">
    <property type="entry name" value="recB"/>
    <property type="match status" value="1"/>
</dbReference>
<dbReference type="GO" id="GO:0043138">
    <property type="term" value="F:3'-5' DNA helicase activity"/>
    <property type="evidence" value="ECO:0007669"/>
    <property type="project" value="UniProtKB-UniRule"/>
</dbReference>
<proteinExistence type="inferred from homology"/>
<dbReference type="GO" id="GO:0003677">
    <property type="term" value="F:DNA binding"/>
    <property type="evidence" value="ECO:0007669"/>
    <property type="project" value="UniProtKB-UniRule"/>
</dbReference>
<dbReference type="Pfam" id="PF13361">
    <property type="entry name" value="UvrD_C"/>
    <property type="match status" value="1"/>
</dbReference>
<evidence type="ECO:0000256" key="1">
    <source>
        <dbReference type="ARBA" id="ARBA00022722"/>
    </source>
</evidence>
<dbReference type="InterPro" id="IPR014016">
    <property type="entry name" value="UvrD-like_ATP-bd"/>
</dbReference>
<comment type="domain">
    <text evidence="15">The N-terminal DNA-binding domain is a ssDNA-dependent ATPase and has ATP-dependent 3'-5' helicase function. This domain interacts with RecC.</text>
</comment>
<evidence type="ECO:0000256" key="3">
    <source>
        <dbReference type="ARBA" id="ARBA00022741"/>
    </source>
</evidence>
<dbReference type="PROSITE" id="PS51217">
    <property type="entry name" value="UVRD_HELICASE_CTER"/>
    <property type="match status" value="1"/>
</dbReference>
<evidence type="ECO:0000256" key="9">
    <source>
        <dbReference type="ARBA" id="ARBA00022842"/>
    </source>
</evidence>
<dbReference type="InterPro" id="IPR014017">
    <property type="entry name" value="DNA_helicase_UvrD-like_C"/>
</dbReference>
<feature type="domain" description="UvrD-like helicase ATP-binding" evidence="18">
    <location>
        <begin position="1"/>
        <end position="461"/>
    </location>
</feature>
<evidence type="ECO:0000259" key="18">
    <source>
        <dbReference type="PROSITE" id="PS51198"/>
    </source>
</evidence>
<feature type="compositionally biased region" description="Low complexity" evidence="17">
    <location>
        <begin position="985"/>
        <end position="994"/>
    </location>
</feature>
<evidence type="ECO:0000313" key="20">
    <source>
        <dbReference type="EMBL" id="MBO1109471.1"/>
    </source>
</evidence>
<evidence type="ECO:0000256" key="11">
    <source>
        <dbReference type="ARBA" id="ARBA00023204"/>
    </source>
</evidence>
<dbReference type="Proteomes" id="UP000664658">
    <property type="component" value="Unassembled WGS sequence"/>
</dbReference>
<evidence type="ECO:0000259" key="19">
    <source>
        <dbReference type="PROSITE" id="PS51217"/>
    </source>
</evidence>
<dbReference type="Gene3D" id="3.90.320.10">
    <property type="match status" value="1"/>
</dbReference>
<keyword evidence="7 15" id="KW-0269">Exonuclease</keyword>
<feature type="active site" description="For nuclease activity" evidence="15">
    <location>
        <position position="1175"/>
    </location>
</feature>
<evidence type="ECO:0000256" key="6">
    <source>
        <dbReference type="ARBA" id="ARBA00022806"/>
    </source>
</evidence>
<keyword evidence="8 15" id="KW-0067">ATP-binding</keyword>
<dbReference type="InterPro" id="IPR038726">
    <property type="entry name" value="PDDEXK_AddAB-type"/>
</dbReference>
<dbReference type="GO" id="GO:0000287">
    <property type="term" value="F:magnesium ion binding"/>
    <property type="evidence" value="ECO:0007669"/>
    <property type="project" value="UniProtKB-UniRule"/>
</dbReference>
<dbReference type="InterPro" id="IPR027417">
    <property type="entry name" value="P-loop_NTPase"/>
</dbReference>
<dbReference type="SUPFAM" id="SSF52540">
    <property type="entry name" value="P-loop containing nucleoside triphosphate hydrolases"/>
    <property type="match status" value="1"/>
</dbReference>
<accession>A0A8I1W8Y7</accession>
<dbReference type="EC" id="3.1.11.5" evidence="15"/>
<feature type="compositionally biased region" description="Low complexity" evidence="17">
    <location>
        <begin position="1009"/>
        <end position="1021"/>
    </location>
</feature>
<dbReference type="Pfam" id="PF12705">
    <property type="entry name" value="PDDEXK_1"/>
    <property type="match status" value="1"/>
</dbReference>
<comment type="similarity">
    <text evidence="15">Belongs to the helicase family. UvrD subfamily.</text>
</comment>
<feature type="binding site" evidence="15">
    <location>
        <position position="1162"/>
    </location>
    <ligand>
        <name>Mg(2+)</name>
        <dbReference type="ChEBI" id="CHEBI:18420"/>
    </ligand>
</feature>
<dbReference type="InterPro" id="IPR004586">
    <property type="entry name" value="RecB"/>
</dbReference>
<sequence>MTAQPLNPLSLPLYGERLIEASAGTGKTYTIAALYLRLLLGLGGEAAFTRQLRVDEILVVTFTEAATGELRERIRARIREGRLLLMQMVQQPALRDLLLAEKGKKDPLLAQMMDIAPADCTEAAQTLLAAERQMDEAAIYTIHGFCQRMLTQNAFESGSLFEQTLVTDEQNLVRQVVTDFWRRHFYPLSRDMAAVISQEWASPEALQHEVVRYLSGPAPRIHRHGEDTDLAARHQQIVAQLDALKPAWLANAGEIEALIAGSGIAKNKYRGDWVSKWVGEISAWAMQPTRDYRYPDSLARFAQSRLHEATKKGECPSLALFDQVEQLCEQTLTLRDIVLAQAIAELRGAMQRHKLERGEMSFDDLLTRLSQALQQESGPALAEAIRQRYPLAMIDEFQDTDPQQYHIFHTLYGGRSDTGLLMIGDPKQAIYAFRGADIFTYIEARRNVSAHYTLDTNWRSSAGMVDVVNRLFSLSPDPFLFRADIPFSPVQASPAASGLHFTLEQQVQPALTLCRLPGDRCNSGDYQQQMAAACADSIAGWLQAGAEGRGQIVRGDNARPVQAQDIAVLVRTGREAALVRQALSARGVASVYLSNRDSVFGTAEATDLLRLLQACLQPGQERLLRAALASSLLGLSAAQLDALNQDEERWEKVVAEFEMYRRCWQRQGVLPMLHLVLRERELAETLLAGADGERRLTNVLHLGELLQEAAAELDSEHALLRWFALQLAEPAYGSDEQQLRLESDAHLVKIVTIHKSKGLEYGLVWLPFACGFRKADGSLYHDDSLQPVLDLTGDPIAAERAEYERLAEDIRLIYVALTRAIYHCQVGVAALTVGNGKRDSTDVHQSAFGYLLQRGEAGDAALLDSCCRHLCEVGNGNVALAGLPEAAQFMPPVSESAPTLAAAQFTAHIARNWWITSYSHLSRHQEAVDWLPHFDQDAAGEQPASAAALAAESVVSLENSAVLAVAEADMAAEWLGTLAIDSASDSAVDSSSDNASDKESDWAGKLTSDADSNALASSDPAQPTEPDVPEIEYSPFTFPRGARPGTFLHSLFETLEFTAPDTWSAPLALMSDAHGLDAQWQPVLQHWLTQVLSTPLDGEALTLNQIGPQDRRVELEFYLPIDSPLHAARLDSLCRRYDPLTRQAPQRLEFANVQGMLKGFIDLVFRWQGRFYVLDYKSNYLGDTAAYYAPDALARAMLDHRYDLQYQLYTLALHRYLKTRVPDYDYERHIGGVYYLFLRGMQGADSNGDEQHGANGVFHCRPDVQLINELDQLFAASSDAAVAGE</sequence>
<dbReference type="SUPFAM" id="SSF52980">
    <property type="entry name" value="Restriction endonuclease-like"/>
    <property type="match status" value="1"/>
</dbReference>
<keyword evidence="5 15" id="KW-0378">Hydrolase</keyword>
<evidence type="ECO:0000256" key="4">
    <source>
        <dbReference type="ARBA" id="ARBA00022763"/>
    </source>
</evidence>
<comment type="catalytic activity">
    <reaction evidence="13 15">
        <text>Couples ATP hydrolysis with the unwinding of duplex DNA by translocating in the 3'-5' direction.</text>
        <dbReference type="EC" id="5.6.2.4"/>
    </reaction>
</comment>